<proteinExistence type="predicted"/>
<feature type="domain" description="C2H2-type" evidence="10">
    <location>
        <begin position="761"/>
        <end position="790"/>
    </location>
</feature>
<dbReference type="EMBL" id="KN824518">
    <property type="protein sequence ID" value="KIM19883.1"/>
    <property type="molecule type" value="Genomic_DNA"/>
</dbReference>
<evidence type="ECO:0000256" key="8">
    <source>
        <dbReference type="PROSITE-ProRule" id="PRU00042"/>
    </source>
</evidence>
<dbReference type="PANTHER" id="PTHR46179">
    <property type="entry name" value="ZINC FINGER PROTEIN"/>
    <property type="match status" value="1"/>
</dbReference>
<feature type="domain" description="C2H2-type" evidence="10">
    <location>
        <begin position="1650"/>
        <end position="1675"/>
    </location>
</feature>
<evidence type="ECO:0000259" key="10">
    <source>
        <dbReference type="PROSITE" id="PS50157"/>
    </source>
</evidence>
<feature type="compositionally biased region" description="Polar residues" evidence="9">
    <location>
        <begin position="866"/>
        <end position="880"/>
    </location>
</feature>
<feature type="domain" description="C2H2-type" evidence="10">
    <location>
        <begin position="841"/>
        <end position="870"/>
    </location>
</feature>
<keyword evidence="6" id="KW-0804">Transcription</keyword>
<keyword evidence="3 8" id="KW-0863">Zinc-finger</keyword>
<evidence type="ECO:0000256" key="7">
    <source>
        <dbReference type="ARBA" id="ARBA00023242"/>
    </source>
</evidence>
<feature type="domain" description="C2H2-type" evidence="10">
    <location>
        <begin position="1501"/>
        <end position="1525"/>
    </location>
</feature>
<feature type="domain" description="C2H2-type" evidence="10">
    <location>
        <begin position="1604"/>
        <end position="1628"/>
    </location>
</feature>
<feature type="domain" description="C2H2-type" evidence="10">
    <location>
        <begin position="892"/>
        <end position="916"/>
    </location>
</feature>
<keyword evidence="7" id="KW-0539">Nucleus</keyword>
<comment type="subcellular location">
    <subcellularLocation>
        <location evidence="1">Nucleus</location>
    </subcellularLocation>
</comment>
<accession>A0A0C2W014</accession>
<evidence type="ECO:0000256" key="9">
    <source>
        <dbReference type="SAM" id="MobiDB-lite"/>
    </source>
</evidence>
<dbReference type="SUPFAM" id="SSF57667">
    <property type="entry name" value="beta-beta-alpha zinc fingers"/>
    <property type="match status" value="8"/>
</dbReference>
<feature type="domain" description="C2H2-type" evidence="10">
    <location>
        <begin position="679"/>
        <end position="708"/>
    </location>
</feature>
<protein>
    <recommendedName>
        <fullName evidence="10">C2H2-type domain-containing protein</fullName>
    </recommendedName>
</protein>
<organism evidence="11 12">
    <name type="scientific">Serendipita vermifera MAFF 305830</name>
    <dbReference type="NCBI Taxonomy" id="933852"/>
    <lineage>
        <taxon>Eukaryota</taxon>
        <taxon>Fungi</taxon>
        <taxon>Dikarya</taxon>
        <taxon>Basidiomycota</taxon>
        <taxon>Agaricomycotina</taxon>
        <taxon>Agaricomycetes</taxon>
        <taxon>Sebacinales</taxon>
        <taxon>Serendipitaceae</taxon>
        <taxon>Serendipita</taxon>
    </lineage>
</organism>
<name>A0A0C2W014_SERVB</name>
<evidence type="ECO:0000256" key="4">
    <source>
        <dbReference type="ARBA" id="ARBA00022833"/>
    </source>
</evidence>
<sequence length="1675" mass="189234">MKAHDNNVPNTTSETLVPLTQPVSGVVRSQRPQRRVRHAPYNPSRPHPTPRSNNGSRPTDTSPFDDPSLPNAPSLIVDLSDQNDASVLHESTPPLDQTTSFNTDIDTLVERFDACSGEIHDQLLHLAETCMKPDLPVLKHSGVSWKEATNALAASLWAKQNYPESIDQLCDAFGRPIVIGNKHWTMAKGTRSPLAPSIHRFTAFNSMGFHTLGDSILSELKIHGSHNICLVSHWLNAFSGRECPGMIAAHVQNIFHTHHPVGKLTPRTRELTYEEELELFTANLLAGTRMTRDAAQSMDFDEAQQLNHHFLASKNVMRPVYNHSYLDVCEEHEPPERINHKLLDEVRSEAVKRIHDSVLGKKIKVDDAEVIRDHQFGCDMREHFPDDFRTVFGENPRYESHKLSTGEELEIPLLGTMHLLQKEVSETFNYSATIRHFRRHAEAMKKQCSSKKRMMGPDPQADWVYSKWWFIMNIARRGTSCPLSGTPFLLGLSHHGANLSFGKEDSETSMFTGLPPNYTLQDLRKSRPNIRCESWLSNRFAWNYQGIEFIIAFHDLVRFSSLNGDPIDLEYTSPWNQSGLESCEAEACRKDVELIVNDSILKMQAIAAGICGSLDGAAPDVPGLPMEKIGSPLLPSSINGVSSLMNMVRLHEHTTVSPPGPLAEIPRKRHLPPLPLKHFRCTHPGCNKNFLQDELAQHMKSVHQGLKPYVCTQPGCDRVFASKWYLTSHENMKHRIHPEETTGTSSHRPTTLTGPVRVELFTCAQSGCGLSFPRQNELYRHGRFHHQQSIWEATSDNPTNAVYQQGSYLGDAIDSFCLQNNVPTSPVKRIHQVICMEFEQHTCAHPECGVSFSDQRELNKHAKTHQQQFTGETTPNNLDPSATIVPPDPRPWKCTYPNCSRSYSHKSTLTKHARDHEPLSFSQQTSLHANMIQIADTDVSMTGFPPDPRPWKCFYPDCSRSYVQRGSLLRHAKDHQKIPTRPKEDVHQAVSPEFEQHMFTHPVCGQFFSEQRELTRHAKPHQQEFTGEPTSNTNANYEQQLTGEAAPSTHAETVYQQQFTVGAPANAHPQAIHQQWLYPEEAMGPSFLQTGTPDASMMTVPQSFELHMCTYPACCQPSIQNDDLYMRENAHYQQYWYPEKAIGLSSPQMATLDASTIQMTNLDASMMTGSDLHMLTRPVCGQFLSEQRELSRHVKAHQQEFIWEVTSSAHTNTSYEQQFTWETIPNTYMENQHYPEGLTAPSFPQMTFLDTNMIQIADTDVSMAIISADPKPWKCTYPNCSRSYSSKKSLRQHVKDHQGIPTRSMEDDDLDADLTTAPLDPRPWKCTHPGCDRSYAHKRTLNNHAKDHRGIPTRPMEDDDQAVSLDTFTHSVCDQSFFEQRELTKHANTRQQQFSGEAILNTHTETVHQQHPNLEESGGPSLPQTTVFVFDVNMIQMANLDASATIVPPNPRPWKCTYPNCGRSYSHKSTLTKHARDHEPFDVPTRPMNAHQAVYMEFEQHTCNHPGCGVSFSQMHDLIKHAKAHQQHFIGEATSTETNVSYEQQVTGETTPNAHAENQQYPNPKEAMGPSLPQTTVFVFDANMIQMTNPGASMAAVPPDPWPWKCTYPNCSRSYSHKNNLTKHAKSHPNIPTGPMEDVRQAVSQGFELHMCTHPGCGLSFPQQAQLNRHAKRHQ</sequence>
<dbReference type="PROSITE" id="PS50157">
    <property type="entry name" value="ZINC_FINGER_C2H2_2"/>
    <property type="match status" value="13"/>
</dbReference>
<keyword evidence="5" id="KW-0805">Transcription regulation</keyword>
<evidence type="ECO:0000313" key="11">
    <source>
        <dbReference type="EMBL" id="KIM19883.1"/>
    </source>
</evidence>
<dbReference type="Gene3D" id="3.30.160.60">
    <property type="entry name" value="Classic Zinc Finger"/>
    <property type="match status" value="7"/>
</dbReference>
<reference evidence="12" key="2">
    <citation type="submission" date="2015-01" db="EMBL/GenBank/DDBJ databases">
        <title>Evolutionary Origins and Diversification of the Mycorrhizal Mutualists.</title>
        <authorList>
            <consortium name="DOE Joint Genome Institute"/>
            <consortium name="Mycorrhizal Genomics Consortium"/>
            <person name="Kohler A."/>
            <person name="Kuo A."/>
            <person name="Nagy L.G."/>
            <person name="Floudas D."/>
            <person name="Copeland A."/>
            <person name="Barry K.W."/>
            <person name="Cichocki N."/>
            <person name="Veneault-Fourrey C."/>
            <person name="LaButti K."/>
            <person name="Lindquist E.A."/>
            <person name="Lipzen A."/>
            <person name="Lundell T."/>
            <person name="Morin E."/>
            <person name="Murat C."/>
            <person name="Riley R."/>
            <person name="Ohm R."/>
            <person name="Sun H."/>
            <person name="Tunlid A."/>
            <person name="Henrissat B."/>
            <person name="Grigoriev I.V."/>
            <person name="Hibbett D.S."/>
            <person name="Martin F."/>
        </authorList>
    </citation>
    <scope>NUCLEOTIDE SEQUENCE [LARGE SCALE GENOMIC DNA]</scope>
    <source>
        <strain evidence="12">MAFF 305830</strain>
    </source>
</reference>
<dbReference type="InterPro" id="IPR051061">
    <property type="entry name" value="Zinc_finger_trans_reg"/>
</dbReference>
<evidence type="ECO:0000256" key="1">
    <source>
        <dbReference type="ARBA" id="ARBA00004123"/>
    </source>
</evidence>
<feature type="domain" description="C2H2-type" evidence="10">
    <location>
        <begin position="1324"/>
        <end position="1353"/>
    </location>
</feature>
<feature type="domain" description="C2H2-type" evidence="10">
    <location>
        <begin position="709"/>
        <end position="742"/>
    </location>
</feature>
<dbReference type="HOGENOM" id="CLU_241671_0_0_1"/>
<gene>
    <name evidence="11" type="ORF">M408DRAFT_30843</name>
</gene>
<evidence type="ECO:0000256" key="5">
    <source>
        <dbReference type="ARBA" id="ARBA00023015"/>
    </source>
</evidence>
<dbReference type="Proteomes" id="UP000054097">
    <property type="component" value="Unassembled WGS sequence"/>
</dbReference>
<dbReference type="OrthoDB" id="654211at2759"/>
<keyword evidence="12" id="KW-1185">Reference proteome</keyword>
<evidence type="ECO:0000256" key="6">
    <source>
        <dbReference type="ARBA" id="ARBA00023163"/>
    </source>
</evidence>
<feature type="domain" description="C2H2-type" evidence="10">
    <location>
        <begin position="951"/>
        <end position="975"/>
    </location>
</feature>
<feature type="region of interest" description="Disordered" evidence="9">
    <location>
        <begin position="866"/>
        <end position="887"/>
    </location>
</feature>
<feature type="domain" description="C2H2-type" evidence="10">
    <location>
        <begin position="1454"/>
        <end position="1478"/>
    </location>
</feature>
<dbReference type="Pfam" id="PF00096">
    <property type="entry name" value="zf-C2H2"/>
    <property type="match status" value="1"/>
</dbReference>
<evidence type="ECO:0000256" key="3">
    <source>
        <dbReference type="ARBA" id="ARBA00022771"/>
    </source>
</evidence>
<dbReference type="GO" id="GO:0005634">
    <property type="term" value="C:nucleus"/>
    <property type="evidence" value="ECO:0007669"/>
    <property type="project" value="UniProtKB-SubCell"/>
</dbReference>
<feature type="domain" description="C2H2-type" evidence="10">
    <location>
        <begin position="999"/>
        <end position="1026"/>
    </location>
</feature>
<dbReference type="InterPro" id="IPR013087">
    <property type="entry name" value="Znf_C2H2_type"/>
</dbReference>
<dbReference type="InterPro" id="IPR036236">
    <property type="entry name" value="Znf_C2H2_sf"/>
</dbReference>
<dbReference type="PROSITE" id="PS00028">
    <property type="entry name" value="ZINC_FINGER_C2H2_1"/>
    <property type="match status" value="11"/>
</dbReference>
<dbReference type="GO" id="GO:0008270">
    <property type="term" value="F:zinc ion binding"/>
    <property type="evidence" value="ECO:0007669"/>
    <property type="project" value="UniProtKB-KW"/>
</dbReference>
<keyword evidence="4" id="KW-0862">Zinc</keyword>
<feature type="domain" description="C2H2-type" evidence="10">
    <location>
        <begin position="1273"/>
        <end position="1302"/>
    </location>
</feature>
<reference evidence="11 12" key="1">
    <citation type="submission" date="2014-04" db="EMBL/GenBank/DDBJ databases">
        <authorList>
            <consortium name="DOE Joint Genome Institute"/>
            <person name="Kuo A."/>
            <person name="Zuccaro A."/>
            <person name="Kohler A."/>
            <person name="Nagy L.G."/>
            <person name="Floudas D."/>
            <person name="Copeland A."/>
            <person name="Barry K.W."/>
            <person name="Cichocki N."/>
            <person name="Veneault-Fourrey C."/>
            <person name="LaButti K."/>
            <person name="Lindquist E.A."/>
            <person name="Lipzen A."/>
            <person name="Lundell T."/>
            <person name="Morin E."/>
            <person name="Murat C."/>
            <person name="Sun H."/>
            <person name="Tunlid A."/>
            <person name="Henrissat B."/>
            <person name="Grigoriev I.V."/>
            <person name="Hibbett D.S."/>
            <person name="Martin F."/>
            <person name="Nordberg H.P."/>
            <person name="Cantor M.N."/>
            <person name="Hua S.X."/>
        </authorList>
    </citation>
    <scope>NUCLEOTIDE SEQUENCE [LARGE SCALE GENOMIC DNA]</scope>
    <source>
        <strain evidence="11 12">MAFF 305830</strain>
    </source>
</reference>
<dbReference type="PANTHER" id="PTHR46179:SF13">
    <property type="entry name" value="C2H2-TYPE DOMAIN-CONTAINING PROTEIN"/>
    <property type="match status" value="1"/>
</dbReference>
<feature type="compositionally biased region" description="Polar residues" evidence="9">
    <location>
        <begin position="50"/>
        <end position="62"/>
    </location>
</feature>
<dbReference type="SMART" id="SM00355">
    <property type="entry name" value="ZnF_C2H2"/>
    <property type="match status" value="14"/>
</dbReference>
<evidence type="ECO:0000256" key="2">
    <source>
        <dbReference type="ARBA" id="ARBA00022723"/>
    </source>
</evidence>
<keyword evidence="2" id="KW-0479">Metal-binding</keyword>
<feature type="region of interest" description="Disordered" evidence="9">
    <location>
        <begin position="1"/>
        <end position="76"/>
    </location>
</feature>
<dbReference type="STRING" id="933852.A0A0C2W014"/>
<dbReference type="GO" id="GO:0006357">
    <property type="term" value="P:regulation of transcription by RNA polymerase II"/>
    <property type="evidence" value="ECO:0007669"/>
    <property type="project" value="TreeGrafter"/>
</dbReference>
<evidence type="ECO:0000313" key="12">
    <source>
        <dbReference type="Proteomes" id="UP000054097"/>
    </source>
</evidence>